<evidence type="ECO:0000256" key="7">
    <source>
        <dbReference type="ARBA" id="ARBA00022840"/>
    </source>
</evidence>
<keyword evidence="7" id="KW-0067">ATP-binding</keyword>
<feature type="transmembrane region" description="Helical" evidence="10">
    <location>
        <begin position="138"/>
        <end position="158"/>
    </location>
</feature>
<proteinExistence type="predicted"/>
<evidence type="ECO:0000256" key="10">
    <source>
        <dbReference type="SAM" id="Phobius"/>
    </source>
</evidence>
<dbReference type="Gene3D" id="1.20.5.1930">
    <property type="match status" value="1"/>
</dbReference>
<feature type="transmembrane region" description="Helical" evidence="10">
    <location>
        <begin position="101"/>
        <end position="118"/>
    </location>
</feature>
<evidence type="ECO:0000256" key="1">
    <source>
        <dbReference type="ARBA" id="ARBA00000085"/>
    </source>
</evidence>
<evidence type="ECO:0000256" key="3">
    <source>
        <dbReference type="ARBA" id="ARBA00022553"/>
    </source>
</evidence>
<feature type="compositionally biased region" description="Polar residues" evidence="9">
    <location>
        <begin position="356"/>
        <end position="365"/>
    </location>
</feature>
<dbReference type="EMBL" id="QXGJ01000001">
    <property type="protein sequence ID" value="RSX52512.1"/>
    <property type="molecule type" value="Genomic_DNA"/>
</dbReference>
<keyword evidence="10" id="KW-1133">Transmembrane helix</keyword>
<dbReference type="InterPro" id="IPR036890">
    <property type="entry name" value="HATPase_C_sf"/>
</dbReference>
<dbReference type="Pfam" id="PF07730">
    <property type="entry name" value="HisKA_3"/>
    <property type="match status" value="1"/>
</dbReference>
<dbReference type="PANTHER" id="PTHR24421">
    <property type="entry name" value="NITRATE/NITRITE SENSOR PROTEIN NARX-RELATED"/>
    <property type="match status" value="1"/>
</dbReference>
<dbReference type="GO" id="GO:0046983">
    <property type="term" value="F:protein dimerization activity"/>
    <property type="evidence" value="ECO:0007669"/>
    <property type="project" value="InterPro"/>
</dbReference>
<keyword evidence="5" id="KW-0547">Nucleotide-binding</keyword>
<dbReference type="Gene3D" id="3.30.565.10">
    <property type="entry name" value="Histidine kinase-like ATPase, C-terminal domain"/>
    <property type="match status" value="1"/>
</dbReference>
<keyword evidence="3" id="KW-0597">Phosphoprotein</keyword>
<evidence type="ECO:0000313" key="12">
    <source>
        <dbReference type="EMBL" id="RSX52512.1"/>
    </source>
</evidence>
<organism evidence="12 13">
    <name type="scientific">Bifidobacterium callimiconis</name>
    <dbReference type="NCBI Taxonomy" id="2306973"/>
    <lineage>
        <taxon>Bacteria</taxon>
        <taxon>Bacillati</taxon>
        <taxon>Actinomycetota</taxon>
        <taxon>Actinomycetes</taxon>
        <taxon>Bifidobacteriales</taxon>
        <taxon>Bifidobacteriaceae</taxon>
        <taxon>Bifidobacterium</taxon>
    </lineage>
</organism>
<feature type="domain" description="Signal transduction histidine kinase subgroup 3 dimerisation and phosphoacceptor" evidence="11">
    <location>
        <begin position="203"/>
        <end position="268"/>
    </location>
</feature>
<dbReference type="AlphaFoldDB" id="A0A430FIB7"/>
<feature type="region of interest" description="Disordered" evidence="9">
    <location>
        <begin position="351"/>
        <end position="370"/>
    </location>
</feature>
<dbReference type="OrthoDB" id="227596at2"/>
<evidence type="ECO:0000256" key="6">
    <source>
        <dbReference type="ARBA" id="ARBA00022777"/>
    </source>
</evidence>
<comment type="caution">
    <text evidence="12">The sequence shown here is derived from an EMBL/GenBank/DDBJ whole genome shotgun (WGS) entry which is preliminary data.</text>
</comment>
<reference evidence="12 13" key="1">
    <citation type="submission" date="2018-09" db="EMBL/GenBank/DDBJ databases">
        <title>Characterization of the phylogenetic diversity of five novel species belonging to the genus Bifidobacterium.</title>
        <authorList>
            <person name="Lugli G.A."/>
            <person name="Duranti S."/>
            <person name="Milani C."/>
        </authorList>
    </citation>
    <scope>NUCLEOTIDE SEQUENCE [LARGE SCALE GENOMIC DNA]</scope>
    <source>
        <strain evidence="12 13">2028B</strain>
    </source>
</reference>
<evidence type="ECO:0000256" key="8">
    <source>
        <dbReference type="ARBA" id="ARBA00023012"/>
    </source>
</evidence>
<feature type="transmembrane region" description="Helical" evidence="10">
    <location>
        <begin position="51"/>
        <end position="80"/>
    </location>
</feature>
<dbReference type="SUPFAM" id="SSF55874">
    <property type="entry name" value="ATPase domain of HSP90 chaperone/DNA topoisomerase II/histidine kinase"/>
    <property type="match status" value="1"/>
</dbReference>
<keyword evidence="10" id="KW-0812">Transmembrane</keyword>
<dbReference type="InterPro" id="IPR011712">
    <property type="entry name" value="Sig_transdc_His_kin_sub3_dim/P"/>
</dbReference>
<dbReference type="EC" id="2.7.13.3" evidence="2"/>
<evidence type="ECO:0000256" key="9">
    <source>
        <dbReference type="SAM" id="MobiDB-lite"/>
    </source>
</evidence>
<dbReference type="CDD" id="cd16917">
    <property type="entry name" value="HATPase_UhpB-NarQ-NarX-like"/>
    <property type="match status" value="1"/>
</dbReference>
<evidence type="ECO:0000256" key="5">
    <source>
        <dbReference type="ARBA" id="ARBA00022741"/>
    </source>
</evidence>
<comment type="catalytic activity">
    <reaction evidence="1">
        <text>ATP + protein L-histidine = ADP + protein N-phospho-L-histidine.</text>
        <dbReference type="EC" id="2.7.13.3"/>
    </reaction>
</comment>
<keyword evidence="4" id="KW-0808">Transferase</keyword>
<feature type="compositionally biased region" description="Basic and acidic residues" evidence="9">
    <location>
        <begin position="414"/>
        <end position="430"/>
    </location>
</feature>
<evidence type="ECO:0000313" key="13">
    <source>
        <dbReference type="Proteomes" id="UP000288607"/>
    </source>
</evidence>
<protein>
    <recommendedName>
        <fullName evidence="2">histidine kinase</fullName>
        <ecNumber evidence="2">2.7.13.3</ecNumber>
    </recommendedName>
</protein>
<dbReference type="Proteomes" id="UP000288607">
    <property type="component" value="Unassembled WGS sequence"/>
</dbReference>
<keyword evidence="8" id="KW-0902">Two-component regulatory system</keyword>
<keyword evidence="6 12" id="KW-0418">Kinase</keyword>
<dbReference type="InterPro" id="IPR050482">
    <property type="entry name" value="Sensor_HK_TwoCompSys"/>
</dbReference>
<evidence type="ECO:0000256" key="2">
    <source>
        <dbReference type="ARBA" id="ARBA00012438"/>
    </source>
</evidence>
<dbReference type="GO" id="GO:0016020">
    <property type="term" value="C:membrane"/>
    <property type="evidence" value="ECO:0007669"/>
    <property type="project" value="InterPro"/>
</dbReference>
<keyword evidence="10" id="KW-0472">Membrane</keyword>
<sequence>MRVAVEKVLLVFMSLTLMPMFPSSVIDDGTMTVGFLLALICSGLVEWCGGVSAHAWMICVAYVFGVLAFPQWCVFLPLIAYDSARLSWISRRTAGPWEARMGTVAGWLCLAPVFIWLARYWYGTAYHIVDAAIPQASAVMPLLATVVLLGFALGSVRAKSSSSRRALRRVRDRARERSRHVRLRLSDVEEERARAVRMATLGERTRIAREIHDNVGHVLTRAIMQSQAGKVVADAMGNAAAAEGFTSLNATLNDAMTLVRRSVHDLEDNGTDFAAQIADAAGSFDGLSPDFAVTLTNDITSAPAPVSRCFATTIREALSNVIRHSHARTATVMLRDFPAIWQLVVLDPGPARNDDSSSVSETAMSDTDEGLRGMGLADIEVRVRALGGTSLCGPYRDGWRVFVSVPKAPWVRDSGGHESDHEQTSSPKET</sequence>
<feature type="region of interest" description="Disordered" evidence="9">
    <location>
        <begin position="411"/>
        <end position="430"/>
    </location>
</feature>
<name>A0A430FIB7_9BIFI</name>
<accession>A0A430FIB7</accession>
<dbReference type="GO" id="GO:0000155">
    <property type="term" value="F:phosphorelay sensor kinase activity"/>
    <property type="evidence" value="ECO:0007669"/>
    <property type="project" value="InterPro"/>
</dbReference>
<evidence type="ECO:0000256" key="4">
    <source>
        <dbReference type="ARBA" id="ARBA00022679"/>
    </source>
</evidence>
<dbReference type="PANTHER" id="PTHR24421:SF10">
    <property type="entry name" value="NITRATE_NITRITE SENSOR PROTEIN NARQ"/>
    <property type="match status" value="1"/>
</dbReference>
<keyword evidence="13" id="KW-1185">Reference proteome</keyword>
<evidence type="ECO:0000259" key="11">
    <source>
        <dbReference type="Pfam" id="PF07730"/>
    </source>
</evidence>
<dbReference type="GO" id="GO:0005524">
    <property type="term" value="F:ATP binding"/>
    <property type="evidence" value="ECO:0007669"/>
    <property type="project" value="UniProtKB-KW"/>
</dbReference>
<gene>
    <name evidence="12" type="ORF">D2E23_0240</name>
</gene>